<dbReference type="PANTHER" id="PTHR35461:SF3">
    <property type="entry name" value="OVATE DOMAIN-CONTAINING PROTEIN"/>
    <property type="match status" value="1"/>
</dbReference>
<dbReference type="PANTHER" id="PTHR35461">
    <property type="entry name" value="BNAANNG14610D PROTEIN"/>
    <property type="match status" value="1"/>
</dbReference>
<name>A0A2C9UBW2_MANES</name>
<feature type="compositionally biased region" description="Basic residues" evidence="1">
    <location>
        <begin position="81"/>
        <end position="90"/>
    </location>
</feature>
<dbReference type="AlphaFoldDB" id="A0A2C9UBW2"/>
<evidence type="ECO:0008006" key="4">
    <source>
        <dbReference type="Google" id="ProtNLM"/>
    </source>
</evidence>
<keyword evidence="3" id="KW-1185">Reference proteome</keyword>
<protein>
    <recommendedName>
        <fullName evidence="4">OVATE domain-containing protein</fullName>
    </recommendedName>
</protein>
<dbReference type="EMBL" id="CM004402">
    <property type="protein sequence ID" value="OAY27315.1"/>
    <property type="molecule type" value="Genomic_DNA"/>
</dbReference>
<accession>A0A2C9UBW2</accession>
<reference evidence="3" key="1">
    <citation type="journal article" date="2016" name="Nat. Biotechnol.">
        <title>Sequencing wild and cultivated cassava and related species reveals extensive interspecific hybridization and genetic diversity.</title>
        <authorList>
            <person name="Bredeson J.V."/>
            <person name="Lyons J.B."/>
            <person name="Prochnik S.E."/>
            <person name="Wu G.A."/>
            <person name="Ha C.M."/>
            <person name="Edsinger-Gonzales E."/>
            <person name="Grimwood J."/>
            <person name="Schmutz J."/>
            <person name="Rabbi I.Y."/>
            <person name="Egesi C."/>
            <person name="Nauluvula P."/>
            <person name="Lebot V."/>
            <person name="Ndunguru J."/>
            <person name="Mkamilo G."/>
            <person name="Bart R.S."/>
            <person name="Setter T.L."/>
            <person name="Gleadow R.M."/>
            <person name="Kulakow P."/>
            <person name="Ferguson M.E."/>
            <person name="Rounsley S."/>
            <person name="Rokhsar D.S."/>
        </authorList>
    </citation>
    <scope>NUCLEOTIDE SEQUENCE [LARGE SCALE GENOMIC DNA]</scope>
    <source>
        <strain evidence="3">cv. AM560-2</strain>
    </source>
</reference>
<feature type="region of interest" description="Disordered" evidence="1">
    <location>
        <begin position="78"/>
        <end position="101"/>
    </location>
</feature>
<proteinExistence type="predicted"/>
<organism evidence="2 3">
    <name type="scientific">Manihot esculenta</name>
    <name type="common">Cassava</name>
    <name type="synonym">Jatropha manihot</name>
    <dbReference type="NCBI Taxonomy" id="3983"/>
    <lineage>
        <taxon>Eukaryota</taxon>
        <taxon>Viridiplantae</taxon>
        <taxon>Streptophyta</taxon>
        <taxon>Embryophyta</taxon>
        <taxon>Tracheophyta</taxon>
        <taxon>Spermatophyta</taxon>
        <taxon>Magnoliopsida</taxon>
        <taxon>eudicotyledons</taxon>
        <taxon>Gunneridae</taxon>
        <taxon>Pentapetalae</taxon>
        <taxon>rosids</taxon>
        <taxon>fabids</taxon>
        <taxon>Malpighiales</taxon>
        <taxon>Euphorbiaceae</taxon>
        <taxon>Crotonoideae</taxon>
        <taxon>Manihoteae</taxon>
        <taxon>Manihot</taxon>
    </lineage>
</organism>
<dbReference type="STRING" id="3983.A0A2C9UBW2"/>
<gene>
    <name evidence="2" type="ORF">MANES_16G115900v8</name>
</gene>
<evidence type="ECO:0000256" key="1">
    <source>
        <dbReference type="SAM" id="MobiDB-lite"/>
    </source>
</evidence>
<sequence>MLLRNSMSSTKKFFQKSLESFKSFFSGNSYQRMPKTSPYDNPRTYNHLATDINVQNRFKAKDLDTFYDDFNDRWENDEGKARKRNKKKRIPPSSAAKQEQDELNGSFMKFSKAIPVKDYQIQKRDDYNYNPKNKLKGFQGGKKWQLENSSNYKDTRDQGRSWLLAQKLKELEMMDVCNVDHVLDIEEVRHYYSRLTCPAYLDIVEKFFMDMYTEFFGPPGTPRSVNSRKIRLPSMRS</sequence>
<evidence type="ECO:0000313" key="2">
    <source>
        <dbReference type="EMBL" id="OAY27315.1"/>
    </source>
</evidence>
<dbReference type="Gramene" id="Manes.16G115900.1.v8.1">
    <property type="protein sequence ID" value="Manes.16G115900.1.v8.1.CDS.1"/>
    <property type="gene ID" value="Manes.16G115900.v8.1"/>
</dbReference>
<evidence type="ECO:0000313" key="3">
    <source>
        <dbReference type="Proteomes" id="UP000091857"/>
    </source>
</evidence>
<comment type="caution">
    <text evidence="2">The sequence shown here is derived from an EMBL/GenBank/DDBJ whole genome shotgun (WGS) entry which is preliminary data.</text>
</comment>
<dbReference type="Proteomes" id="UP000091857">
    <property type="component" value="Chromosome 16"/>
</dbReference>